<organism evidence="1 2">
    <name type="scientific">Pseudobowmanella zhangzhouensis</name>
    <dbReference type="NCBI Taxonomy" id="1537679"/>
    <lineage>
        <taxon>Bacteria</taxon>
        <taxon>Pseudomonadati</taxon>
        <taxon>Pseudomonadota</taxon>
        <taxon>Gammaproteobacteria</taxon>
        <taxon>Alteromonadales</taxon>
        <taxon>Alteromonadaceae</taxon>
    </lineage>
</organism>
<accession>A0ABW1XJ92</accession>
<dbReference type="EMBL" id="JBHSUS010000001">
    <property type="protein sequence ID" value="MFC6440281.1"/>
    <property type="molecule type" value="Genomic_DNA"/>
</dbReference>
<dbReference type="RefSeq" id="WP_165490738.1">
    <property type="nucleotide sequence ID" value="NZ_JBHSUS010000001.1"/>
</dbReference>
<dbReference type="Pfam" id="PF11306">
    <property type="entry name" value="DUF3108"/>
    <property type="match status" value="1"/>
</dbReference>
<name>A0ABW1XJ92_9ALTE</name>
<reference evidence="2" key="1">
    <citation type="journal article" date="2019" name="Int. J. Syst. Evol. Microbiol.">
        <title>The Global Catalogue of Microorganisms (GCM) 10K type strain sequencing project: providing services to taxonomists for standard genome sequencing and annotation.</title>
        <authorList>
            <consortium name="The Broad Institute Genomics Platform"/>
            <consortium name="The Broad Institute Genome Sequencing Center for Infectious Disease"/>
            <person name="Wu L."/>
            <person name="Ma J."/>
        </authorList>
    </citation>
    <scope>NUCLEOTIDE SEQUENCE [LARGE SCALE GENOMIC DNA]</scope>
    <source>
        <strain evidence="2">CGMCC 1.16031</strain>
    </source>
</reference>
<gene>
    <name evidence="1" type="ORF">ACFP85_08985</name>
</gene>
<dbReference type="Proteomes" id="UP001596364">
    <property type="component" value="Unassembled WGS sequence"/>
</dbReference>
<proteinExistence type="predicted"/>
<evidence type="ECO:0000313" key="1">
    <source>
        <dbReference type="EMBL" id="MFC6440281.1"/>
    </source>
</evidence>
<keyword evidence="2" id="KW-1185">Reference proteome</keyword>
<comment type="caution">
    <text evidence="1">The sequence shown here is derived from an EMBL/GenBank/DDBJ whole genome shotgun (WGS) entry which is preliminary data.</text>
</comment>
<evidence type="ECO:0000313" key="2">
    <source>
        <dbReference type="Proteomes" id="UP001596364"/>
    </source>
</evidence>
<protein>
    <submittedName>
        <fullName evidence="1">DUF3108 domain-containing protein</fullName>
    </submittedName>
</protein>
<dbReference type="InterPro" id="IPR021457">
    <property type="entry name" value="DUF3108"/>
</dbReference>
<sequence>MPISTISLLAHKVTQPIKALCGLLLFISPLAVALDWHPYHASYDALRSGRKLGSAQQILEYAGDNQYRLSYHSEASFLFFSDERREFSLFRLDCEKLIPLEYQYQRSGTGKDRATHIRFDDELGKLFVNDKTHPWQAELDNQLYQLAMRAALQQGQREFHFPIVNERGDFRTLDFKAVAEEKLTLPYGQIEAIKVARIREGSDRETFYWFAPSLNYLLVRIQQFKDGDEQADLLLRRYQPAQLADQTAQKNNP</sequence>